<feature type="transmembrane region" description="Helical" evidence="1">
    <location>
        <begin position="72"/>
        <end position="89"/>
    </location>
</feature>
<evidence type="ECO:0000313" key="3">
    <source>
        <dbReference type="Proteomes" id="UP000800035"/>
    </source>
</evidence>
<keyword evidence="1" id="KW-0472">Membrane</keyword>
<keyword evidence="1" id="KW-1133">Transmembrane helix</keyword>
<reference evidence="2" key="1">
    <citation type="journal article" date="2020" name="Stud. Mycol.">
        <title>101 Dothideomycetes genomes: a test case for predicting lifestyles and emergence of pathogens.</title>
        <authorList>
            <person name="Haridas S."/>
            <person name="Albert R."/>
            <person name="Binder M."/>
            <person name="Bloem J."/>
            <person name="Labutti K."/>
            <person name="Salamov A."/>
            <person name="Andreopoulos B."/>
            <person name="Baker S."/>
            <person name="Barry K."/>
            <person name="Bills G."/>
            <person name="Bluhm B."/>
            <person name="Cannon C."/>
            <person name="Castanera R."/>
            <person name="Culley D."/>
            <person name="Daum C."/>
            <person name="Ezra D."/>
            <person name="Gonzalez J."/>
            <person name="Henrissat B."/>
            <person name="Kuo A."/>
            <person name="Liang C."/>
            <person name="Lipzen A."/>
            <person name="Lutzoni F."/>
            <person name="Magnuson J."/>
            <person name="Mondo S."/>
            <person name="Nolan M."/>
            <person name="Ohm R."/>
            <person name="Pangilinan J."/>
            <person name="Park H.-J."/>
            <person name="Ramirez L."/>
            <person name="Alfaro M."/>
            <person name="Sun H."/>
            <person name="Tritt A."/>
            <person name="Yoshinaga Y."/>
            <person name="Zwiers L.-H."/>
            <person name="Turgeon B."/>
            <person name="Goodwin S."/>
            <person name="Spatafora J."/>
            <person name="Crous P."/>
            <person name="Grigoriev I."/>
        </authorList>
    </citation>
    <scope>NUCLEOTIDE SEQUENCE</scope>
    <source>
        <strain evidence="2">CBS 675.92</strain>
    </source>
</reference>
<gene>
    <name evidence="2" type="ORF">CC80DRAFT_505123</name>
</gene>
<accession>A0A6A5TVN9</accession>
<dbReference type="AlphaFoldDB" id="A0A6A5TVN9"/>
<feature type="transmembrane region" description="Helical" evidence="1">
    <location>
        <begin position="32"/>
        <end position="52"/>
    </location>
</feature>
<evidence type="ECO:0000256" key="1">
    <source>
        <dbReference type="SAM" id="Phobius"/>
    </source>
</evidence>
<organism evidence="2 3">
    <name type="scientific">Byssothecium circinans</name>
    <dbReference type="NCBI Taxonomy" id="147558"/>
    <lineage>
        <taxon>Eukaryota</taxon>
        <taxon>Fungi</taxon>
        <taxon>Dikarya</taxon>
        <taxon>Ascomycota</taxon>
        <taxon>Pezizomycotina</taxon>
        <taxon>Dothideomycetes</taxon>
        <taxon>Pleosporomycetidae</taxon>
        <taxon>Pleosporales</taxon>
        <taxon>Massarineae</taxon>
        <taxon>Massarinaceae</taxon>
        <taxon>Byssothecium</taxon>
    </lineage>
</organism>
<evidence type="ECO:0000313" key="2">
    <source>
        <dbReference type="EMBL" id="KAF1955809.1"/>
    </source>
</evidence>
<protein>
    <submittedName>
        <fullName evidence="2">Uncharacterized protein</fullName>
    </submittedName>
</protein>
<proteinExistence type="predicted"/>
<dbReference type="Proteomes" id="UP000800035">
    <property type="component" value="Unassembled WGS sequence"/>
</dbReference>
<sequence>MYARLTLAIGGWILSRWLIFYSARRHSVLPNVAIIVAHTLKHITTSAVLFWINNFFVDRVFDTTNATWPWLLLYNLACLPLPFLFRYIWTDCFSGNRQAPTVNAANAAVHAGPANIIPQHQWFVHHREIALQRRIKQVQQQEFIKYFTLMNDIEMRADMAKSMATANKHPANRIPRWAMEQEKSKIWLDESDDEMDTSAD</sequence>
<dbReference type="EMBL" id="ML976993">
    <property type="protein sequence ID" value="KAF1955809.1"/>
    <property type="molecule type" value="Genomic_DNA"/>
</dbReference>
<name>A0A6A5TVN9_9PLEO</name>
<keyword evidence="3" id="KW-1185">Reference proteome</keyword>
<keyword evidence="1" id="KW-0812">Transmembrane</keyword>